<keyword evidence="3" id="KW-1185">Reference proteome</keyword>
<sequence length="440" mass="50464">MDLNKLRRAHFSRIADEWASNLRRADIQNLASSFKDGQPCTLGNRLRGSFNLGFPVYFEDGTKWFIRFPIPGYLSCLKEKFLSEIATMKVVQAQTSIRIPALIAWATEGDHPTGYAFMLTEFIEGKPLGIWKIPDLPLDKKEFVYRQLAQLLLSISDVRFEKIGSWTLEGEDHALALKNRPISHQINGLILDGVDVDAILPVDQTFDSRAEYVTCLTRMIRARLEQQPNSIYDKEDGEQKACALYLFELLLEESGFSDLDSGPFVLLHGDLRTPNIMVDPETFEFTGIVDWEWARVVPIELTLPPFWLTGLSVHELAESDAGSYFEECDQLIKIIEEVEASKHYPQDHLRISKVMRDTVASPIKFWVAMCLQHSYDFDTIYWDKIDLLCRPSGQTEEEVVENFLGGPRRQAVDGLVERKMADLNDYQRDFERSEHSETQI</sequence>
<dbReference type="SUPFAM" id="SSF56112">
    <property type="entry name" value="Protein kinase-like (PK-like)"/>
    <property type="match status" value="1"/>
</dbReference>
<dbReference type="Gene3D" id="3.90.1200.10">
    <property type="match status" value="1"/>
</dbReference>
<evidence type="ECO:0000313" key="3">
    <source>
        <dbReference type="Proteomes" id="UP001456524"/>
    </source>
</evidence>
<gene>
    <name evidence="2" type="ORF">IWX90DRAFT_419324</name>
</gene>
<evidence type="ECO:0000313" key="2">
    <source>
        <dbReference type="EMBL" id="KAK8151816.1"/>
    </source>
</evidence>
<dbReference type="PANTHER" id="PTHR21310:SF37">
    <property type="entry name" value="AMINOGLYCOSIDE PHOSPHOTRANSFERASE DOMAIN-CONTAINING PROTEIN"/>
    <property type="match status" value="1"/>
</dbReference>
<dbReference type="InterPro" id="IPR051678">
    <property type="entry name" value="AGP_Transferase"/>
</dbReference>
<dbReference type="Pfam" id="PF01636">
    <property type="entry name" value="APH"/>
    <property type="match status" value="1"/>
</dbReference>
<name>A0ABR1XFF3_9PEZI</name>
<dbReference type="Proteomes" id="UP001456524">
    <property type="component" value="Unassembled WGS sequence"/>
</dbReference>
<protein>
    <submittedName>
        <fullName evidence="2">Kinase-like domain-containing protein</fullName>
    </submittedName>
</protein>
<dbReference type="PANTHER" id="PTHR21310">
    <property type="entry name" value="AMINOGLYCOSIDE PHOSPHOTRANSFERASE-RELATED-RELATED"/>
    <property type="match status" value="1"/>
</dbReference>
<evidence type="ECO:0000259" key="1">
    <source>
        <dbReference type="Pfam" id="PF01636"/>
    </source>
</evidence>
<reference evidence="2 3" key="1">
    <citation type="journal article" date="2022" name="G3 (Bethesda)">
        <title>Enemy or ally: a genomic approach to elucidate the lifestyle of Phyllosticta citrichinaensis.</title>
        <authorList>
            <person name="Buijs V.A."/>
            <person name="Groenewald J.Z."/>
            <person name="Haridas S."/>
            <person name="LaButti K.M."/>
            <person name="Lipzen A."/>
            <person name="Martin F.M."/>
            <person name="Barry K."/>
            <person name="Grigoriev I.V."/>
            <person name="Crous P.W."/>
            <person name="Seidl M.F."/>
        </authorList>
    </citation>
    <scope>NUCLEOTIDE SEQUENCE [LARGE SCALE GENOMIC DNA]</scope>
    <source>
        <strain evidence="2 3">CBS 129764</strain>
    </source>
</reference>
<dbReference type="EMBL" id="JBBWUH010000016">
    <property type="protein sequence ID" value="KAK8151816.1"/>
    <property type="molecule type" value="Genomic_DNA"/>
</dbReference>
<accession>A0ABR1XFF3</accession>
<dbReference type="InterPro" id="IPR002575">
    <property type="entry name" value="Aminoglycoside_PTrfase"/>
</dbReference>
<feature type="domain" description="Aminoglycoside phosphotransferase" evidence="1">
    <location>
        <begin position="63"/>
        <end position="296"/>
    </location>
</feature>
<proteinExistence type="predicted"/>
<dbReference type="InterPro" id="IPR011009">
    <property type="entry name" value="Kinase-like_dom_sf"/>
</dbReference>
<comment type="caution">
    <text evidence="2">The sequence shown here is derived from an EMBL/GenBank/DDBJ whole genome shotgun (WGS) entry which is preliminary data.</text>
</comment>
<organism evidence="2 3">
    <name type="scientific">Phyllosticta citrichinensis</name>
    <dbReference type="NCBI Taxonomy" id="1130410"/>
    <lineage>
        <taxon>Eukaryota</taxon>
        <taxon>Fungi</taxon>
        <taxon>Dikarya</taxon>
        <taxon>Ascomycota</taxon>
        <taxon>Pezizomycotina</taxon>
        <taxon>Dothideomycetes</taxon>
        <taxon>Dothideomycetes incertae sedis</taxon>
        <taxon>Botryosphaeriales</taxon>
        <taxon>Phyllostictaceae</taxon>
        <taxon>Phyllosticta</taxon>
    </lineage>
</organism>